<sequence>MSGKLPGRPNLSLAGKREAPGAAPKAESKRGRGGGRGAGRGGRGGRGGKPPKQELIQTGGVFSEGLGGDFPSKKTVVKEVEPQQFTVKKASTTTAKSPTPDETPKPRAAGKTSFKNWDQLWESDEETDELEKKALLPRRGIVSDLTHGSIMPCVLPAEDQPQFMNVLNKNARFALELEEKSGGAAAGAEMDVEDKKPNLTQKNPRKTAEQIISMFEASTSELMHLQLPSVISSICREIEEKEEIPMETDEFAEPQEKGGDLPSGRNIGKIQVTKKGRILLRIGGHVMDITAKAVNGKQMGTVLLETEPQMDSMGSPIQSTDSSKNAIYYLGNVKHNLVGSMSWNELNRTKTEENTEKVVENDANNDTPMLDAAQVRKIQELEEVQKSWAGFAEKWAKGK</sequence>
<evidence type="ECO:0008006" key="8">
    <source>
        <dbReference type="Google" id="ProtNLM"/>
    </source>
</evidence>
<proteinExistence type="predicted"/>
<evidence type="ECO:0000256" key="5">
    <source>
        <dbReference type="SAM" id="MobiDB-lite"/>
    </source>
</evidence>
<dbReference type="EMBL" id="CANHGI010000001">
    <property type="protein sequence ID" value="CAI5439249.1"/>
    <property type="molecule type" value="Genomic_DNA"/>
</dbReference>
<feature type="compositionally biased region" description="Low complexity" evidence="5">
    <location>
        <begin position="88"/>
        <end position="100"/>
    </location>
</feature>
<keyword evidence="4" id="KW-0539">Nucleus</keyword>
<reference evidence="6" key="1">
    <citation type="submission" date="2022-11" db="EMBL/GenBank/DDBJ databases">
        <authorList>
            <person name="Kikuchi T."/>
        </authorList>
    </citation>
    <scope>NUCLEOTIDE SEQUENCE</scope>
    <source>
        <strain evidence="6">PS1010</strain>
    </source>
</reference>
<feature type="region of interest" description="Disordered" evidence="5">
    <location>
        <begin position="183"/>
        <end position="206"/>
    </location>
</feature>
<comment type="subcellular location">
    <subcellularLocation>
        <location evidence="1">Nucleus</location>
    </subcellularLocation>
</comment>
<evidence type="ECO:0000256" key="2">
    <source>
        <dbReference type="ARBA" id="ARBA00022478"/>
    </source>
</evidence>
<feature type="region of interest" description="Disordered" evidence="5">
    <location>
        <begin position="1"/>
        <end position="112"/>
    </location>
</feature>
<evidence type="ECO:0000313" key="6">
    <source>
        <dbReference type="EMBL" id="CAI5439249.1"/>
    </source>
</evidence>
<keyword evidence="3" id="KW-0804">Transcription</keyword>
<organism evidence="6 7">
    <name type="scientific">Caenorhabditis angaria</name>
    <dbReference type="NCBI Taxonomy" id="860376"/>
    <lineage>
        <taxon>Eukaryota</taxon>
        <taxon>Metazoa</taxon>
        <taxon>Ecdysozoa</taxon>
        <taxon>Nematoda</taxon>
        <taxon>Chromadorea</taxon>
        <taxon>Rhabditida</taxon>
        <taxon>Rhabditina</taxon>
        <taxon>Rhabditomorpha</taxon>
        <taxon>Rhabditoidea</taxon>
        <taxon>Rhabditidae</taxon>
        <taxon>Peloderinae</taxon>
        <taxon>Caenorhabditis</taxon>
    </lineage>
</organism>
<accession>A0A9P1I7Z1</accession>
<dbReference type="Proteomes" id="UP001152747">
    <property type="component" value="Unassembled WGS sequence"/>
</dbReference>
<dbReference type="OrthoDB" id="5836119at2759"/>
<dbReference type="GO" id="GO:0042797">
    <property type="term" value="P:tRNA transcription by RNA polymerase III"/>
    <property type="evidence" value="ECO:0007669"/>
    <property type="project" value="TreeGrafter"/>
</dbReference>
<dbReference type="InterPro" id="IPR007811">
    <property type="entry name" value="RPC4"/>
</dbReference>
<gene>
    <name evidence="6" type="ORF">CAMP_LOCUS1886</name>
</gene>
<protein>
    <recommendedName>
        <fullName evidence="8">DNA-directed RNA polymerase III subunit RPC4</fullName>
    </recommendedName>
</protein>
<keyword evidence="7" id="KW-1185">Reference proteome</keyword>
<dbReference type="PANTHER" id="PTHR13408">
    <property type="entry name" value="DNA-DIRECTED RNA POLYMERASE III"/>
    <property type="match status" value="1"/>
</dbReference>
<keyword evidence="2" id="KW-0240">DNA-directed RNA polymerase</keyword>
<feature type="compositionally biased region" description="Gly residues" evidence="5">
    <location>
        <begin position="34"/>
        <end position="48"/>
    </location>
</feature>
<evidence type="ECO:0000256" key="1">
    <source>
        <dbReference type="ARBA" id="ARBA00004123"/>
    </source>
</evidence>
<name>A0A9P1I7Z1_9PELO</name>
<dbReference type="GO" id="GO:0005666">
    <property type="term" value="C:RNA polymerase III complex"/>
    <property type="evidence" value="ECO:0007669"/>
    <property type="project" value="InterPro"/>
</dbReference>
<dbReference type="AlphaFoldDB" id="A0A9P1I7Z1"/>
<evidence type="ECO:0000313" key="7">
    <source>
        <dbReference type="Proteomes" id="UP001152747"/>
    </source>
</evidence>
<evidence type="ECO:0000256" key="3">
    <source>
        <dbReference type="ARBA" id="ARBA00023163"/>
    </source>
</evidence>
<dbReference type="GO" id="GO:0003677">
    <property type="term" value="F:DNA binding"/>
    <property type="evidence" value="ECO:0007669"/>
    <property type="project" value="InterPro"/>
</dbReference>
<evidence type="ECO:0000256" key="4">
    <source>
        <dbReference type="ARBA" id="ARBA00023242"/>
    </source>
</evidence>
<comment type="caution">
    <text evidence="6">The sequence shown here is derived from an EMBL/GenBank/DDBJ whole genome shotgun (WGS) entry which is preliminary data.</text>
</comment>
<dbReference type="PANTHER" id="PTHR13408:SF0">
    <property type="entry name" value="DNA-DIRECTED RNA POLYMERASE III SUBUNIT RPC4"/>
    <property type="match status" value="1"/>
</dbReference>